<evidence type="ECO:0000313" key="7">
    <source>
        <dbReference type="Proteomes" id="UP001501410"/>
    </source>
</evidence>
<name>A0ABP8MMH3_9BACT</name>
<dbReference type="Pfam" id="PF01168">
    <property type="entry name" value="Ala_racemase_N"/>
    <property type="match status" value="1"/>
</dbReference>
<dbReference type="SUPFAM" id="SSF50621">
    <property type="entry name" value="Alanine racemase C-terminal domain-like"/>
    <property type="match status" value="1"/>
</dbReference>
<keyword evidence="7" id="KW-1185">Reference proteome</keyword>
<dbReference type="Pfam" id="PF00842">
    <property type="entry name" value="Ala_racemase_C"/>
    <property type="match status" value="1"/>
</dbReference>
<dbReference type="InterPro" id="IPR036615">
    <property type="entry name" value="Mur_ligase_C_dom_sf"/>
</dbReference>
<dbReference type="Pfam" id="PF08245">
    <property type="entry name" value="Mur_ligase_M"/>
    <property type="match status" value="1"/>
</dbReference>
<dbReference type="InterPro" id="IPR029066">
    <property type="entry name" value="PLP-binding_barrel"/>
</dbReference>
<proteinExistence type="inferred from homology"/>
<feature type="active site" description="Proton acceptor; specific for L-alanine" evidence="4">
    <location>
        <position position="642"/>
    </location>
</feature>
<dbReference type="Gene3D" id="3.90.190.20">
    <property type="entry name" value="Mur ligase, C-terminal domain"/>
    <property type="match status" value="1"/>
</dbReference>
<dbReference type="PRINTS" id="PR00992">
    <property type="entry name" value="ALARACEMASE"/>
</dbReference>
<dbReference type="InterPro" id="IPR013221">
    <property type="entry name" value="Mur_ligase_cen"/>
</dbReference>
<dbReference type="EC" id="5.1.1.1" evidence="4"/>
<comment type="caution">
    <text evidence="6">The sequence shown here is derived from an EMBL/GenBank/DDBJ whole genome shotgun (WGS) entry which is preliminary data.</text>
</comment>
<keyword evidence="3 4" id="KW-0413">Isomerase</keyword>
<comment type="catalytic activity">
    <reaction evidence="4">
        <text>L-alanine = D-alanine</text>
        <dbReference type="Rhea" id="RHEA:20249"/>
        <dbReference type="ChEBI" id="CHEBI:57416"/>
        <dbReference type="ChEBI" id="CHEBI:57972"/>
        <dbReference type="EC" id="5.1.1.1"/>
    </reaction>
</comment>
<dbReference type="InterPro" id="IPR001608">
    <property type="entry name" value="Ala_racemase_N"/>
</dbReference>
<reference evidence="7" key="1">
    <citation type="journal article" date="2019" name="Int. J. Syst. Evol. Microbiol.">
        <title>The Global Catalogue of Microorganisms (GCM) 10K type strain sequencing project: providing services to taxonomists for standard genome sequencing and annotation.</title>
        <authorList>
            <consortium name="The Broad Institute Genomics Platform"/>
            <consortium name="The Broad Institute Genome Sequencing Center for Infectious Disease"/>
            <person name="Wu L."/>
            <person name="Ma J."/>
        </authorList>
    </citation>
    <scope>NUCLEOTIDE SEQUENCE [LARGE SCALE GENOMIC DNA]</scope>
    <source>
        <strain evidence="7">JCM 31921</strain>
    </source>
</reference>
<dbReference type="SUPFAM" id="SSF53623">
    <property type="entry name" value="MurD-like peptide ligases, catalytic domain"/>
    <property type="match status" value="1"/>
</dbReference>
<dbReference type="NCBIfam" id="TIGR00492">
    <property type="entry name" value="alr"/>
    <property type="match status" value="1"/>
</dbReference>
<comment type="cofactor">
    <cofactor evidence="1 4">
        <name>pyridoxal 5'-phosphate</name>
        <dbReference type="ChEBI" id="CHEBI:597326"/>
    </cofactor>
</comment>
<keyword evidence="2 4" id="KW-0663">Pyridoxal phosphate</keyword>
<dbReference type="SUPFAM" id="SSF53244">
    <property type="entry name" value="MurD-like peptide ligases, peptide-binding domain"/>
    <property type="match status" value="1"/>
</dbReference>
<evidence type="ECO:0000313" key="6">
    <source>
        <dbReference type="EMBL" id="GAA4451392.1"/>
    </source>
</evidence>
<dbReference type="Gene3D" id="3.40.1190.10">
    <property type="entry name" value="Mur-like, catalytic domain"/>
    <property type="match status" value="1"/>
</dbReference>
<evidence type="ECO:0000256" key="3">
    <source>
        <dbReference type="ARBA" id="ARBA00023235"/>
    </source>
</evidence>
<feature type="binding site" evidence="4">
    <location>
        <position position="691"/>
    </location>
    <ligand>
        <name>substrate</name>
    </ligand>
</feature>
<feature type="modified residue" description="N6-(pyridoxal phosphate)lysine" evidence="4">
    <location>
        <position position="416"/>
    </location>
</feature>
<dbReference type="Proteomes" id="UP001501410">
    <property type="component" value="Unassembled WGS sequence"/>
</dbReference>
<evidence type="ECO:0000256" key="2">
    <source>
        <dbReference type="ARBA" id="ARBA00022898"/>
    </source>
</evidence>
<keyword evidence="6" id="KW-0436">Ligase</keyword>
<dbReference type="PANTHER" id="PTHR30511">
    <property type="entry name" value="ALANINE RACEMASE"/>
    <property type="match status" value="1"/>
</dbReference>
<organism evidence="6 7">
    <name type="scientific">Rurimicrobium arvi</name>
    <dbReference type="NCBI Taxonomy" id="2049916"/>
    <lineage>
        <taxon>Bacteria</taxon>
        <taxon>Pseudomonadati</taxon>
        <taxon>Bacteroidota</taxon>
        <taxon>Chitinophagia</taxon>
        <taxon>Chitinophagales</taxon>
        <taxon>Chitinophagaceae</taxon>
        <taxon>Rurimicrobium</taxon>
    </lineage>
</organism>
<dbReference type="GO" id="GO:0016874">
    <property type="term" value="F:ligase activity"/>
    <property type="evidence" value="ECO:0007669"/>
    <property type="project" value="UniProtKB-KW"/>
</dbReference>
<feature type="domain" description="Alanine racemase C-terminal" evidence="5">
    <location>
        <begin position="621"/>
        <end position="746"/>
    </location>
</feature>
<dbReference type="PANTHER" id="PTHR30511:SF0">
    <property type="entry name" value="ALANINE RACEMASE, CATABOLIC-RELATED"/>
    <property type="match status" value="1"/>
</dbReference>
<dbReference type="NCBIfam" id="NF008897">
    <property type="entry name" value="PRK11930.1"/>
    <property type="match status" value="1"/>
</dbReference>
<accession>A0ABP8MMH3</accession>
<dbReference type="Gene3D" id="3.20.20.10">
    <property type="entry name" value="Alanine racemase"/>
    <property type="match status" value="1"/>
</dbReference>
<dbReference type="Gene3D" id="2.40.37.10">
    <property type="entry name" value="Lyase, Ornithine Decarboxylase, Chain A, domain 1"/>
    <property type="match status" value="1"/>
</dbReference>
<dbReference type="InterPro" id="IPR009006">
    <property type="entry name" value="Ala_racemase/Decarboxylase_C"/>
</dbReference>
<dbReference type="InterPro" id="IPR000821">
    <property type="entry name" value="Ala_racemase"/>
</dbReference>
<evidence type="ECO:0000259" key="5">
    <source>
        <dbReference type="SMART" id="SM01005"/>
    </source>
</evidence>
<dbReference type="InterPro" id="IPR011079">
    <property type="entry name" value="Ala_racemase_C"/>
</dbReference>
<dbReference type="HAMAP" id="MF_01201">
    <property type="entry name" value="Ala_racemase"/>
    <property type="match status" value="1"/>
</dbReference>
<evidence type="ECO:0000256" key="4">
    <source>
        <dbReference type="HAMAP-Rule" id="MF_01201"/>
    </source>
</evidence>
<dbReference type="CDD" id="cd00430">
    <property type="entry name" value="PLPDE_III_AR"/>
    <property type="match status" value="1"/>
</dbReference>
<protein>
    <recommendedName>
        <fullName evidence="4">Alanine racemase</fullName>
        <ecNumber evidence="4">5.1.1.1</ecNumber>
    </recommendedName>
</protein>
<sequence length="750" mass="84208">MRVTATVTALQQLAASVRSGFDIPVIGITGSNGKTIVKEWLYQLLKDRFSIVRSPGSYNSQIGVPLSVWKMNDQHTLGIFEAGISEPGEMESLERIIRPTVGIFTNIGEAHNQGFLNSRQKINEKLQLFRHAEVLIYCKDYYELNEAIQLFSQTVRKSSDKPLQLISWSQKTEAALQILSIRKEQGRTEIEGLFQDRKVSVQIPFVDAASVENAINCWCYMLYAAIPDEEIADGMALLKPIAMRLEIRQGDNNTIVINDAYNSDLTSLQIALDTLQQQNMTAQTVILSDMLQTGRAEVALYSELSEILQKRGIRRFIGIGNALTHYSHLFDANKDLQKYFFRDTADFLRHFKDFVFENEAVLLKGSRSFAFEKISLLLEQRIHQTVMTVNLSAMVQNLQVFRRRLKPGTRTMVMVKASSYGSGGHEVARVLEQSGVDYLTVAYADEGVALRKAGIELPIMVMSPSIDAFDRMILWRLEPELFNMRSLTHFVAVAENIGVKDYPVHIKLDTGMHRLGFMESDLDELTAYLDKCSCLRIASVFSHLAAADDQAHRAFTQQQAGLFQRMCGKLSDALGYRPLMHLCNTAGIVQYPEYHFDMVRLGLGLYGIDSSGSLNNQLRQISALKTVIAQIKEVDAGETIGYSRKGKVDRHKRIATICIGYADGYPRALSRGNAYVMISNKPAPLIGIIAMDMCMVDITDIDQVQEGDEVIIFGDALPIQQLADWAGTIPYEIMTGISQRVKRVYINETQ</sequence>
<dbReference type="InterPro" id="IPR036565">
    <property type="entry name" value="Mur-like_cat_sf"/>
</dbReference>
<dbReference type="SUPFAM" id="SSF51419">
    <property type="entry name" value="PLP-binding barrel"/>
    <property type="match status" value="1"/>
</dbReference>
<feature type="binding site" evidence="4">
    <location>
        <position position="514"/>
    </location>
    <ligand>
        <name>substrate</name>
    </ligand>
</feature>
<dbReference type="EMBL" id="BAABEZ010000004">
    <property type="protein sequence ID" value="GAA4451392.1"/>
    <property type="molecule type" value="Genomic_DNA"/>
</dbReference>
<comment type="function">
    <text evidence="4">Catalyzes the interconversion of L-alanine and D-alanine. May also act on other amino acids.</text>
</comment>
<evidence type="ECO:0000256" key="1">
    <source>
        <dbReference type="ARBA" id="ARBA00001933"/>
    </source>
</evidence>
<dbReference type="SMART" id="SM01005">
    <property type="entry name" value="Ala_racemase_C"/>
    <property type="match status" value="1"/>
</dbReference>
<gene>
    <name evidence="6" type="ORF">GCM10023092_08980</name>
</gene>
<feature type="active site" description="Proton acceptor; specific for D-alanine" evidence="4">
    <location>
        <position position="416"/>
    </location>
</feature>
<comment type="pathway">
    <text evidence="4">Amino-acid biosynthesis; D-alanine biosynthesis; D-alanine from L-alanine: step 1/1.</text>
</comment>
<comment type="similarity">
    <text evidence="4">Belongs to the alanine racemase family.</text>
</comment>